<dbReference type="InterPro" id="IPR011251">
    <property type="entry name" value="Luciferase-like_dom"/>
</dbReference>
<dbReference type="InterPro" id="IPR050564">
    <property type="entry name" value="F420-G6PD/mer"/>
</dbReference>
<dbReference type="PANTHER" id="PTHR43244">
    <property type="match status" value="1"/>
</dbReference>
<dbReference type="NCBIfam" id="TIGR03557">
    <property type="entry name" value="F420_G6P_family"/>
    <property type="match status" value="1"/>
</dbReference>
<evidence type="ECO:0000256" key="1">
    <source>
        <dbReference type="ARBA" id="ARBA00023002"/>
    </source>
</evidence>
<dbReference type="SUPFAM" id="SSF51679">
    <property type="entry name" value="Bacterial luciferase-like"/>
    <property type="match status" value="1"/>
</dbReference>
<feature type="domain" description="Luciferase-like" evidence="2">
    <location>
        <begin position="10"/>
        <end position="298"/>
    </location>
</feature>
<organism evidence="3 4">
    <name type="scientific">Metarhizobium album</name>
    <dbReference type="NCBI Taxonomy" id="2182425"/>
    <lineage>
        <taxon>Bacteria</taxon>
        <taxon>Pseudomonadati</taxon>
        <taxon>Pseudomonadota</taxon>
        <taxon>Alphaproteobacteria</taxon>
        <taxon>Hyphomicrobiales</taxon>
        <taxon>Rhizobiaceae</taxon>
        <taxon>Metarhizobium</taxon>
    </lineage>
</organism>
<dbReference type="GO" id="GO:0016705">
    <property type="term" value="F:oxidoreductase activity, acting on paired donors, with incorporation or reduction of molecular oxygen"/>
    <property type="evidence" value="ECO:0007669"/>
    <property type="project" value="InterPro"/>
</dbReference>
<proteinExistence type="predicted"/>
<protein>
    <recommendedName>
        <fullName evidence="2">Luciferase-like domain-containing protein</fullName>
    </recommendedName>
</protein>
<comment type="caution">
    <text evidence="3">The sequence shown here is derived from an EMBL/GenBank/DDBJ whole genome shotgun (WGS) entry which is preliminary data.</text>
</comment>
<dbReference type="EMBL" id="QFBC01000013">
    <property type="protein sequence ID" value="PWE53965.1"/>
    <property type="molecule type" value="Genomic_DNA"/>
</dbReference>
<dbReference type="Proteomes" id="UP000245252">
    <property type="component" value="Unassembled WGS sequence"/>
</dbReference>
<dbReference type="NCBIfam" id="TIGR03885">
    <property type="entry name" value="flavin_revert"/>
    <property type="match status" value="1"/>
</dbReference>
<evidence type="ECO:0000313" key="3">
    <source>
        <dbReference type="EMBL" id="PWE53965.1"/>
    </source>
</evidence>
<dbReference type="Pfam" id="PF00296">
    <property type="entry name" value="Bac_luciferase"/>
    <property type="match status" value="1"/>
</dbReference>
<name>A0A2U2DKY0_9HYPH</name>
<reference evidence="3 4" key="1">
    <citation type="submission" date="2018-05" db="EMBL/GenBank/DDBJ databases">
        <title>The draft genome of strain NS-104.</title>
        <authorList>
            <person name="Hang P."/>
            <person name="Jiang J."/>
        </authorList>
    </citation>
    <scope>NUCLEOTIDE SEQUENCE [LARGE SCALE GENOMIC DNA]</scope>
    <source>
        <strain evidence="3 4">NS-104</strain>
    </source>
</reference>
<dbReference type="InterPro" id="IPR019945">
    <property type="entry name" value="F420_G6P_DH-rel"/>
</dbReference>
<dbReference type="PANTHER" id="PTHR43244:SF1">
    <property type="entry name" value="5,10-METHYLENETETRAHYDROMETHANOPTERIN REDUCTASE"/>
    <property type="match status" value="1"/>
</dbReference>
<sequence>MGSLPVIGYHASHEQFSPQELLTFAKAAGAAGFSSLMSSDHLAPWSERQGQSGFSWAWLGAAMQSVDLPFGSLAIPTDGRYHPALVAQAAATLSLMFPGRFRWIAAGSGEAMNELPIGRAWPDKQERNDRLREGVDLIRRLWRGETVSKTDGYIHADRLRVWSLPESPPLIYGAALSEETAHWMGSWADGLITARKPPEAMRNLIRAFHDGGGRGKPLVLQFQLSWAPSRQEALEHAWDQWRCCALTSEQLADLEHPADFDAATAHLSLEEFDADICVSADKNDHIAWIGEYKDMGFSEIYLHNRGRNQLEFVRFFGEHVLPKLR</sequence>
<gene>
    <name evidence="3" type="ORF">DEM27_23970</name>
</gene>
<dbReference type="InterPro" id="IPR023907">
    <property type="entry name" value="Non-F420_Flavin_OxRdtase"/>
</dbReference>
<evidence type="ECO:0000313" key="4">
    <source>
        <dbReference type="Proteomes" id="UP000245252"/>
    </source>
</evidence>
<dbReference type="AlphaFoldDB" id="A0A2U2DKY0"/>
<keyword evidence="4" id="KW-1185">Reference proteome</keyword>
<evidence type="ECO:0000259" key="2">
    <source>
        <dbReference type="Pfam" id="PF00296"/>
    </source>
</evidence>
<dbReference type="CDD" id="cd01097">
    <property type="entry name" value="Tetrahydromethanopterin_reductase"/>
    <property type="match status" value="1"/>
</dbReference>
<dbReference type="InterPro" id="IPR036661">
    <property type="entry name" value="Luciferase-like_sf"/>
</dbReference>
<keyword evidence="1" id="KW-0560">Oxidoreductase</keyword>
<dbReference type="Gene3D" id="3.20.20.30">
    <property type="entry name" value="Luciferase-like domain"/>
    <property type="match status" value="1"/>
</dbReference>
<dbReference type="OrthoDB" id="180193at2"/>
<accession>A0A2U2DKY0</accession>